<accession>A0A1G2DC55</accession>
<sequence>MFSALSNASSTSLKQKKPDQELGRGLLTTPLSISEQKISFPRDGCEARDDCDLKEIVFYREDNEFPIDPSIQEDSLARGTWFMAGIETTTVAALKKYAFVQFIRGCMWNSMKKPDGPVSTWFAISRKHLGERTHFVHRDWVVDSEDLEPVSTADGENGDRHYFLQWTDPRLQWIPMQQQKLFGEETPTIPFGFVVDALEPLAMFWPNDSLNGKPDMFSGKAINRSLEFQKCLYRTNDVPKITDGSTRGFGEPIACGSWRSSHVYDYDRGMFTSPPGIAEECKRPFSDEEKSNEEFFRSE</sequence>
<organism evidence="1 2">
    <name type="scientific">Candidatus Lloydbacteria bacterium RIFCSPLOWO2_01_FULL_50_20</name>
    <dbReference type="NCBI Taxonomy" id="1798665"/>
    <lineage>
        <taxon>Bacteria</taxon>
        <taxon>Candidatus Lloydiibacteriota</taxon>
    </lineage>
</organism>
<dbReference type="EMBL" id="MHLP01000040">
    <property type="protein sequence ID" value="OGZ11194.1"/>
    <property type="molecule type" value="Genomic_DNA"/>
</dbReference>
<gene>
    <name evidence="1" type="ORF">A2942_03715</name>
</gene>
<dbReference type="AlphaFoldDB" id="A0A1G2DC55"/>
<reference evidence="1 2" key="1">
    <citation type="journal article" date="2016" name="Nat. Commun.">
        <title>Thousands of microbial genomes shed light on interconnected biogeochemical processes in an aquifer system.</title>
        <authorList>
            <person name="Anantharaman K."/>
            <person name="Brown C.T."/>
            <person name="Hug L.A."/>
            <person name="Sharon I."/>
            <person name="Castelle C.J."/>
            <person name="Probst A.J."/>
            <person name="Thomas B.C."/>
            <person name="Singh A."/>
            <person name="Wilkins M.J."/>
            <person name="Karaoz U."/>
            <person name="Brodie E.L."/>
            <person name="Williams K.H."/>
            <person name="Hubbard S.S."/>
            <person name="Banfield J.F."/>
        </authorList>
    </citation>
    <scope>NUCLEOTIDE SEQUENCE [LARGE SCALE GENOMIC DNA]</scope>
</reference>
<protein>
    <submittedName>
        <fullName evidence="1">Uncharacterized protein</fullName>
    </submittedName>
</protein>
<dbReference type="Proteomes" id="UP000178534">
    <property type="component" value="Unassembled WGS sequence"/>
</dbReference>
<evidence type="ECO:0000313" key="1">
    <source>
        <dbReference type="EMBL" id="OGZ11194.1"/>
    </source>
</evidence>
<name>A0A1G2DC55_9BACT</name>
<proteinExistence type="predicted"/>
<dbReference type="STRING" id="1798665.A2942_03715"/>
<evidence type="ECO:0000313" key="2">
    <source>
        <dbReference type="Proteomes" id="UP000178534"/>
    </source>
</evidence>
<comment type="caution">
    <text evidence="1">The sequence shown here is derived from an EMBL/GenBank/DDBJ whole genome shotgun (WGS) entry which is preliminary data.</text>
</comment>